<keyword evidence="2" id="KW-0092">Biotin</keyword>
<reference evidence="5 6" key="1">
    <citation type="submission" date="2019-09" db="EMBL/GenBank/DDBJ databases">
        <title>Report of infection by Mycobacterium simiae a patient suffering from pulmonary tuberculosis.</title>
        <authorList>
            <person name="Mohanty P.S."/>
            <person name="Bansal A.K."/>
            <person name="Singh H."/>
            <person name="Sharma S."/>
            <person name="Patil S.A."/>
            <person name="Upadhaya P."/>
            <person name="Singh P.K."/>
            <person name="Kumar D."/>
            <person name="Kumar S."/>
            <person name="Singh R.K."/>
            <person name="Chaudhary B."/>
        </authorList>
    </citation>
    <scope>NUCLEOTIDE SEQUENCE [LARGE SCALE GENOMIC DNA]</scope>
    <source>
        <strain evidence="5 6">JAL-560-SIM</strain>
    </source>
</reference>
<dbReference type="PROSITE" id="PS51733">
    <property type="entry name" value="BPL_LPL_CATALYTIC"/>
    <property type="match status" value="1"/>
</dbReference>
<keyword evidence="1 5" id="KW-0436">Ligase</keyword>
<dbReference type="RefSeq" id="WP_149656301.1">
    <property type="nucleotide sequence ID" value="NZ_VTZN01000253.1"/>
</dbReference>
<protein>
    <recommendedName>
        <fullName evidence="3">biotin--[biotin carboxyl-carrier protein] ligase</fullName>
        <ecNumber evidence="3">6.3.4.15</ecNumber>
    </recommendedName>
</protein>
<dbReference type="InterPro" id="IPR003142">
    <property type="entry name" value="BPL_C"/>
</dbReference>
<dbReference type="Pfam" id="PF03099">
    <property type="entry name" value="BPL_LplA_LipB"/>
    <property type="match status" value="1"/>
</dbReference>
<evidence type="ECO:0000313" key="5">
    <source>
        <dbReference type="EMBL" id="KAA1245526.1"/>
    </source>
</evidence>
<dbReference type="Gene3D" id="3.30.930.10">
    <property type="entry name" value="Bira Bifunctional Protein, Domain 2"/>
    <property type="match status" value="1"/>
</dbReference>
<feature type="domain" description="BPL/LPL catalytic" evidence="4">
    <location>
        <begin position="20"/>
        <end position="206"/>
    </location>
</feature>
<sequence>MVDREQLRQPLHATSLRDELVGAGTRWRRLDVVDQTGSTNADLLARAASNIDIDRVVLIAEHQTAGRGRHGRHWTAAPRAQITMSVGVRIDHVPTGVWGWLSLATGLAVADTVAPLIDNIVEAGLKWPNDVLAGPAGATGKLAGILVEVTHPYAVIGIGLNVTQAPEEVDGPGATSLLDLGVPAPDRNPLVRRLLSELAARIAQWQSTDPRLAADYRARSLTIGARVCVQLPGGKELAGIARDIDHHGRLCLDVNGRTVLVSAGDVVHLR</sequence>
<organism evidence="5 6">
    <name type="scientific">Mycobacterium simiae</name>
    <name type="common">Mycobacterium habana</name>
    <dbReference type="NCBI Taxonomy" id="1784"/>
    <lineage>
        <taxon>Bacteria</taxon>
        <taxon>Bacillati</taxon>
        <taxon>Actinomycetota</taxon>
        <taxon>Actinomycetes</taxon>
        <taxon>Mycobacteriales</taxon>
        <taxon>Mycobacteriaceae</taxon>
        <taxon>Mycobacterium</taxon>
        <taxon>Mycobacterium simiae complex</taxon>
    </lineage>
</organism>
<dbReference type="GO" id="GO:0005737">
    <property type="term" value="C:cytoplasm"/>
    <property type="evidence" value="ECO:0007669"/>
    <property type="project" value="TreeGrafter"/>
</dbReference>
<evidence type="ECO:0000256" key="1">
    <source>
        <dbReference type="ARBA" id="ARBA00022598"/>
    </source>
</evidence>
<evidence type="ECO:0000259" key="4">
    <source>
        <dbReference type="PROSITE" id="PS51733"/>
    </source>
</evidence>
<dbReference type="OrthoDB" id="9807064at2"/>
<dbReference type="CDD" id="cd16442">
    <property type="entry name" value="BPL"/>
    <property type="match status" value="1"/>
</dbReference>
<dbReference type="PANTHER" id="PTHR12835">
    <property type="entry name" value="BIOTIN PROTEIN LIGASE"/>
    <property type="match status" value="1"/>
</dbReference>
<evidence type="ECO:0000256" key="2">
    <source>
        <dbReference type="ARBA" id="ARBA00023267"/>
    </source>
</evidence>
<evidence type="ECO:0000313" key="6">
    <source>
        <dbReference type="Proteomes" id="UP000324701"/>
    </source>
</evidence>
<dbReference type="NCBIfam" id="TIGR00121">
    <property type="entry name" value="birA_ligase"/>
    <property type="match status" value="1"/>
</dbReference>
<dbReference type="AlphaFoldDB" id="A0A5B1BAS0"/>
<dbReference type="InterPro" id="IPR045864">
    <property type="entry name" value="aa-tRNA-synth_II/BPL/LPL"/>
</dbReference>
<dbReference type="PANTHER" id="PTHR12835:SF5">
    <property type="entry name" value="BIOTIN--PROTEIN LIGASE"/>
    <property type="match status" value="1"/>
</dbReference>
<dbReference type="GO" id="GO:0004077">
    <property type="term" value="F:biotin--[biotin carboxyl-carrier protein] ligase activity"/>
    <property type="evidence" value="ECO:0007669"/>
    <property type="project" value="UniProtKB-EC"/>
</dbReference>
<comment type="caution">
    <text evidence="5">The sequence shown here is derived from an EMBL/GenBank/DDBJ whole genome shotgun (WGS) entry which is preliminary data.</text>
</comment>
<dbReference type="EMBL" id="VTZN01000253">
    <property type="protein sequence ID" value="KAA1245526.1"/>
    <property type="molecule type" value="Genomic_DNA"/>
</dbReference>
<gene>
    <name evidence="5" type="ORF">F0Q45_24125</name>
</gene>
<dbReference type="SUPFAM" id="SSF55681">
    <property type="entry name" value="Class II aaRS and biotin synthetases"/>
    <property type="match status" value="1"/>
</dbReference>
<evidence type="ECO:0000256" key="3">
    <source>
        <dbReference type="ARBA" id="ARBA00024227"/>
    </source>
</evidence>
<name>A0A5B1BAS0_MYCSI</name>
<keyword evidence="6" id="KW-1185">Reference proteome</keyword>
<dbReference type="Gene3D" id="2.30.30.100">
    <property type="match status" value="1"/>
</dbReference>
<dbReference type="Pfam" id="PF02237">
    <property type="entry name" value="BPL_C"/>
    <property type="match status" value="1"/>
</dbReference>
<accession>A0A5B1BAS0</accession>
<dbReference type="InterPro" id="IPR004143">
    <property type="entry name" value="BPL_LPL_catalytic"/>
</dbReference>
<dbReference type="InterPro" id="IPR004408">
    <property type="entry name" value="Biotin_CoA_COase_ligase"/>
</dbReference>
<dbReference type="Proteomes" id="UP000324701">
    <property type="component" value="Unassembled WGS sequence"/>
</dbReference>
<proteinExistence type="predicted"/>
<dbReference type="EC" id="6.3.4.15" evidence="3"/>